<evidence type="ECO:0008006" key="3">
    <source>
        <dbReference type="Google" id="ProtNLM"/>
    </source>
</evidence>
<proteinExistence type="predicted"/>
<evidence type="ECO:0000313" key="2">
    <source>
        <dbReference type="Proteomes" id="UP001235939"/>
    </source>
</evidence>
<protein>
    <recommendedName>
        <fullName evidence="3">LAGLIDADG homing endonuclease</fullName>
    </recommendedName>
</protein>
<keyword evidence="2" id="KW-1185">Reference proteome</keyword>
<name>A0ABY6LRK4_9ARAC</name>
<organism evidence="1 2">
    <name type="scientific">Cordylochernes scorpioides</name>
    <dbReference type="NCBI Taxonomy" id="51811"/>
    <lineage>
        <taxon>Eukaryota</taxon>
        <taxon>Metazoa</taxon>
        <taxon>Ecdysozoa</taxon>
        <taxon>Arthropoda</taxon>
        <taxon>Chelicerata</taxon>
        <taxon>Arachnida</taxon>
        <taxon>Pseudoscorpiones</taxon>
        <taxon>Cheliferoidea</taxon>
        <taxon>Chernetidae</taxon>
        <taxon>Cordylochernes</taxon>
    </lineage>
</organism>
<sequence length="161" mass="18556">MLFSGIRVELSENEAYDGGCLPQFNRSPLERLGLGWLAWLGTARTVREIEVKSGATDKKTWVITYGEEQQLNKLNKFKRVNRVVQTYLSPPLKCDSTSQIGVFMKGRRNLDMQSLTRCGDFTMERKLKQRICIEFCVKLQISATETFEMLNKAFPKENNCF</sequence>
<dbReference type="EMBL" id="CP092884">
    <property type="protein sequence ID" value="UYV83002.1"/>
    <property type="molecule type" value="Genomic_DNA"/>
</dbReference>
<dbReference type="Proteomes" id="UP001235939">
    <property type="component" value="Chromosome 22"/>
</dbReference>
<reference evidence="1 2" key="1">
    <citation type="submission" date="2022-03" db="EMBL/GenBank/DDBJ databases">
        <title>A chromosomal length assembly of Cordylochernes scorpioides.</title>
        <authorList>
            <person name="Zeh D."/>
            <person name="Zeh J."/>
        </authorList>
    </citation>
    <scope>NUCLEOTIDE SEQUENCE [LARGE SCALE GENOMIC DNA]</scope>
    <source>
        <strain evidence="1">IN4F17</strain>
        <tissue evidence="1">Whole Body</tissue>
    </source>
</reference>
<gene>
    <name evidence="1" type="ORF">LAZ67_22001693</name>
</gene>
<evidence type="ECO:0000313" key="1">
    <source>
        <dbReference type="EMBL" id="UYV83002.1"/>
    </source>
</evidence>
<accession>A0ABY6LRK4</accession>